<reference evidence="4 5" key="1">
    <citation type="submission" date="2017-09" db="EMBL/GenBank/DDBJ databases">
        <title>The diverse metabolic capabilities of V. boronicumulans make it an excellent choice for continued studies on novel biodegradation.</title>
        <authorList>
            <person name="Sun S."/>
        </authorList>
    </citation>
    <scope>NUCLEOTIDE SEQUENCE [LARGE SCALE GENOMIC DNA]</scope>
    <source>
        <strain evidence="4 5">J1</strain>
    </source>
</reference>
<organism evidence="4 5">
    <name type="scientific">Variovorax boronicumulans</name>
    <dbReference type="NCBI Taxonomy" id="436515"/>
    <lineage>
        <taxon>Bacteria</taxon>
        <taxon>Pseudomonadati</taxon>
        <taxon>Pseudomonadota</taxon>
        <taxon>Betaproteobacteria</taxon>
        <taxon>Burkholderiales</taxon>
        <taxon>Comamonadaceae</taxon>
        <taxon>Variovorax</taxon>
    </lineage>
</organism>
<dbReference type="SUPFAM" id="SSF54637">
    <property type="entry name" value="Thioesterase/thiol ester dehydrase-isomerase"/>
    <property type="match status" value="1"/>
</dbReference>
<dbReference type="KEGG" id="vbo:CKY39_32600"/>
<dbReference type="InterPro" id="IPR049449">
    <property type="entry name" value="TesB_ACOT8-like_N"/>
</dbReference>
<dbReference type="AlphaFoldDB" id="A0A250DU31"/>
<feature type="domain" description="Acyl-CoA thioesterase-like N-terminal HotDog" evidence="2">
    <location>
        <begin position="30"/>
        <end position="109"/>
    </location>
</feature>
<dbReference type="Pfam" id="PF20789">
    <property type="entry name" value="4HBT_3C"/>
    <property type="match status" value="1"/>
</dbReference>
<dbReference type="InterPro" id="IPR049450">
    <property type="entry name" value="ACOT8-like_C"/>
</dbReference>
<evidence type="ECO:0000256" key="1">
    <source>
        <dbReference type="SAM" id="MobiDB-lite"/>
    </source>
</evidence>
<evidence type="ECO:0000259" key="2">
    <source>
        <dbReference type="Pfam" id="PF13622"/>
    </source>
</evidence>
<evidence type="ECO:0000313" key="4">
    <source>
        <dbReference type="EMBL" id="ATA57443.1"/>
    </source>
</evidence>
<evidence type="ECO:0000313" key="5">
    <source>
        <dbReference type="Proteomes" id="UP000217154"/>
    </source>
</evidence>
<dbReference type="InterPro" id="IPR029069">
    <property type="entry name" value="HotDog_dom_sf"/>
</dbReference>
<gene>
    <name evidence="4" type="ORF">CKY39_32600</name>
</gene>
<feature type="domain" description="Acyl-CoA thioesterase-like C-terminal" evidence="3">
    <location>
        <begin position="136"/>
        <end position="271"/>
    </location>
</feature>
<dbReference type="EMBL" id="CP023284">
    <property type="protein sequence ID" value="ATA57443.1"/>
    <property type="molecule type" value="Genomic_DNA"/>
</dbReference>
<protein>
    <recommendedName>
        <fullName evidence="6">Thioesterase family protein</fullName>
    </recommendedName>
</protein>
<dbReference type="Pfam" id="PF13622">
    <property type="entry name" value="4HBT_3"/>
    <property type="match status" value="1"/>
</dbReference>
<evidence type="ECO:0008006" key="6">
    <source>
        <dbReference type="Google" id="ProtNLM"/>
    </source>
</evidence>
<evidence type="ECO:0000259" key="3">
    <source>
        <dbReference type="Pfam" id="PF20789"/>
    </source>
</evidence>
<sequence length="278" mass="29062">MTSPDRAPETTPPAVYTGEGDAWLPDALSRGPWDPRAQHGGAPAALLAHIAERAAPGPGWQLARLTLELVKPVPVAPLVTSTQSQASRATVRVGIDLLAGDTVVARAHALLLKTSPLTLPSHLPAGDAPRELRPLPEDCTERLRIPGLPDGLSFHQTAVESRLAQGDIAQPGAGAAWFRLAVPLVRGVATSPAMRAAAAADFGNGLSWVLSPADFLFSNADLSLNLFRVPEGEWIGLRASTEMHAGGAGLTVSHLYDTHGLIGLATQTLVVRERAAAT</sequence>
<dbReference type="Proteomes" id="UP000217154">
    <property type="component" value="Chromosome"/>
</dbReference>
<dbReference type="InterPro" id="IPR042171">
    <property type="entry name" value="Acyl-CoA_hotdog"/>
</dbReference>
<accession>A0A250DU31</accession>
<dbReference type="Gene3D" id="2.40.160.210">
    <property type="entry name" value="Acyl-CoA thioesterase, double hotdog domain"/>
    <property type="match status" value="1"/>
</dbReference>
<name>A0A250DU31_9BURK</name>
<feature type="region of interest" description="Disordered" evidence="1">
    <location>
        <begin position="1"/>
        <end position="20"/>
    </location>
</feature>
<dbReference type="RefSeq" id="WP_095747327.1">
    <property type="nucleotide sequence ID" value="NZ_CP023284.1"/>
</dbReference>
<proteinExistence type="predicted"/>